<reference evidence="2 3" key="1">
    <citation type="submission" date="2020-05" db="EMBL/GenBank/DDBJ databases">
        <title>Whole genome shotgun sequence of Streptomyces fulvorobeus NBRC 15897.</title>
        <authorList>
            <person name="Komaki H."/>
            <person name="Tamura T."/>
        </authorList>
    </citation>
    <scope>NUCLEOTIDE SEQUENCE [LARGE SCALE GENOMIC DNA]</scope>
    <source>
        <strain evidence="2 3">NBRC 15897</strain>
    </source>
</reference>
<dbReference type="EMBL" id="BLWC01000001">
    <property type="protein sequence ID" value="GFM96910.1"/>
    <property type="molecule type" value="Genomic_DNA"/>
</dbReference>
<accession>A0A7J0C350</accession>
<proteinExistence type="predicted"/>
<organism evidence="2 3">
    <name type="scientific">Streptomyces fulvorobeus</name>
    <dbReference type="NCBI Taxonomy" id="284028"/>
    <lineage>
        <taxon>Bacteria</taxon>
        <taxon>Bacillati</taxon>
        <taxon>Actinomycetota</taxon>
        <taxon>Actinomycetes</taxon>
        <taxon>Kitasatosporales</taxon>
        <taxon>Streptomycetaceae</taxon>
        <taxon>Streptomyces</taxon>
    </lineage>
</organism>
<evidence type="ECO:0000313" key="2">
    <source>
        <dbReference type="EMBL" id="GFM96910.1"/>
    </source>
</evidence>
<dbReference type="Proteomes" id="UP000498980">
    <property type="component" value="Unassembled WGS sequence"/>
</dbReference>
<evidence type="ECO:0000256" key="1">
    <source>
        <dbReference type="SAM" id="MobiDB-lite"/>
    </source>
</evidence>
<feature type="region of interest" description="Disordered" evidence="1">
    <location>
        <begin position="67"/>
        <end position="87"/>
    </location>
</feature>
<comment type="caution">
    <text evidence="2">The sequence shown here is derived from an EMBL/GenBank/DDBJ whole genome shotgun (WGS) entry which is preliminary data.</text>
</comment>
<protein>
    <submittedName>
        <fullName evidence="2">Uncharacterized protein</fullName>
    </submittedName>
</protein>
<gene>
    <name evidence="2" type="ORF">Sfulv_17210</name>
</gene>
<dbReference type="AlphaFoldDB" id="A0A7J0C350"/>
<evidence type="ECO:0000313" key="3">
    <source>
        <dbReference type="Proteomes" id="UP000498980"/>
    </source>
</evidence>
<sequence>MTSRTDSCPDKVTALTCSSGELPRTKRAEAIGTEGVRLYRASSSVMLHGGTTWMRLKLYTGHRPRSLQGSVRATADRAGMRTGPAGPFVRRHREWITGSWSLRRRRAPR</sequence>
<name>A0A7J0C350_9ACTN</name>
<keyword evidence="3" id="KW-1185">Reference proteome</keyword>